<dbReference type="InterPro" id="IPR013785">
    <property type="entry name" value="Aldolase_TIM"/>
</dbReference>
<dbReference type="eggNOG" id="ENOG502RCTR">
    <property type="taxonomic scope" value="Eukaryota"/>
</dbReference>
<accession>G2XD06</accession>
<sequence>MPPSADVASADVASADVASADVASADSLHAEPKAATAKPRWPLWKKLALVGVVLVVAIALAVGLGVGLSNRNGGGDDEENNNDNGNNNGGGGGGGGGTGGGNSTSRESLWQPEAGASWQIVLIKPIEVPASGDVTPDVDVFDIDLFDNSDETFSRLREAGKKVICYFSAGSWEDWRDDKDDFGDDNLGKELDGWPGEKWVDVASDGVRNVMKKRIQLAANRGCDAIDPDNVDGFQNDNGLGLTKEDAVDFVKFLSETALQYNMSTGLKNAGSIIPDVLEDVHFSVNEQCVQFSECETFAPFIKDNKPVFHIEYPKDAPSVSSTASKRVCTPTGEAAGTDGFSTVIKKMNLDGWVEFCDGEKFNTTLDV</sequence>
<dbReference type="OrthoDB" id="2108802at2759"/>
<dbReference type="InParanoid" id="G2XD06"/>
<keyword evidence="7" id="KW-1185">Reference proteome</keyword>
<dbReference type="AlphaFoldDB" id="G2XD06"/>
<dbReference type="GeneID" id="20709501"/>
<dbReference type="Pfam" id="PF03537">
    <property type="entry name" value="Glyco_hydro_114"/>
    <property type="match status" value="1"/>
</dbReference>
<dbReference type="HOGENOM" id="CLU_051214_1_1_1"/>
<evidence type="ECO:0000313" key="6">
    <source>
        <dbReference type="EMBL" id="EGY16874.1"/>
    </source>
</evidence>
<dbReference type="Gene3D" id="3.20.20.70">
    <property type="entry name" value="Aldolase class I"/>
    <property type="match status" value="1"/>
</dbReference>
<feature type="region of interest" description="Disordered" evidence="3">
    <location>
        <begin position="74"/>
        <end position="108"/>
    </location>
</feature>
<reference evidence="6 7" key="1">
    <citation type="submission" date="2008-03" db="EMBL/GenBank/DDBJ databases">
        <title>The Genome Sequence of Verticillium dahliae VdLs.17.</title>
        <authorList>
            <consortium name="The Broad Institute Genome Sequencing Platform"/>
            <person name="Ma L.-J.J."/>
            <person name="Klosterman S.J."/>
            <person name="Subbarao K."/>
            <person name="Dobinson K."/>
            <person name="Veronese P."/>
            <person name="Kang S."/>
            <person name="Gold S.E."/>
            <person name="Young S."/>
            <person name="Jaffe D."/>
            <person name="Gnerre S."/>
            <person name="Berlin A."/>
            <person name="Heiman D."/>
            <person name="Hepburn T."/>
            <person name="Sykes S."/>
            <person name="Alvarado L."/>
            <person name="Kodira C.D."/>
            <person name="Lander E."/>
            <person name="Galagan J."/>
            <person name="Nusbaum C."/>
            <person name="Birren B."/>
        </authorList>
    </citation>
    <scope>NUCLEOTIDE SEQUENCE [LARGE SCALE GENOMIC DNA]</scope>
    <source>
        <strain evidence="7">VdLs.17 / ATCC MYA-4575 / FGSC 10137</strain>
    </source>
</reference>
<dbReference type="InterPro" id="IPR004352">
    <property type="entry name" value="GH114_TIM-barrel"/>
</dbReference>
<protein>
    <recommendedName>
        <fullName evidence="2">alpha-galactosidase</fullName>
        <ecNumber evidence="2">3.2.1.22</ecNumber>
    </recommendedName>
</protein>
<dbReference type="KEGG" id="vda:VDAG_08038"/>
<comment type="catalytic activity">
    <reaction evidence="1">
        <text>Hydrolysis of terminal, non-reducing alpha-D-galactose residues in alpha-D-galactosides, including galactose oligosaccharides, galactomannans and galactolipids.</text>
        <dbReference type="EC" id="3.2.1.22"/>
    </reaction>
</comment>
<keyword evidence="4" id="KW-0812">Transmembrane</keyword>
<dbReference type="EMBL" id="DS572712">
    <property type="protein sequence ID" value="EGY16874.1"/>
    <property type="molecule type" value="Genomic_DNA"/>
</dbReference>
<dbReference type="PANTHER" id="PTHR35273:SF2">
    <property type="entry name" value="ALPHA-GALACTOSIDASE"/>
    <property type="match status" value="1"/>
</dbReference>
<feature type="domain" description="Glycoside-hydrolase family GH114 TIM-barrel" evidence="5">
    <location>
        <begin position="117"/>
        <end position="353"/>
    </location>
</feature>
<dbReference type="RefSeq" id="XP_009651099.1">
    <property type="nucleotide sequence ID" value="XM_009652804.1"/>
</dbReference>
<dbReference type="InterPro" id="IPR017853">
    <property type="entry name" value="GH"/>
</dbReference>
<dbReference type="GO" id="GO:0004557">
    <property type="term" value="F:alpha-galactosidase activity"/>
    <property type="evidence" value="ECO:0007669"/>
    <property type="project" value="UniProtKB-EC"/>
</dbReference>
<feature type="transmembrane region" description="Helical" evidence="4">
    <location>
        <begin position="47"/>
        <end position="68"/>
    </location>
</feature>
<keyword evidence="4" id="KW-1133">Transmembrane helix</keyword>
<dbReference type="Proteomes" id="UP000001611">
    <property type="component" value="Chromosome 2"/>
</dbReference>
<dbReference type="EC" id="3.2.1.22" evidence="2"/>
<evidence type="ECO:0000256" key="4">
    <source>
        <dbReference type="SAM" id="Phobius"/>
    </source>
</evidence>
<evidence type="ECO:0000256" key="2">
    <source>
        <dbReference type="ARBA" id="ARBA00012755"/>
    </source>
</evidence>
<name>G2XD06_VERDV</name>
<gene>
    <name evidence="6" type="ORF">VDAG_08038</name>
</gene>
<dbReference type="PANTHER" id="PTHR35273">
    <property type="entry name" value="ALPHA-1,4 POLYGALACTOSAMINIDASE, PUTATIVE (AFU_ORTHOLOGUE AFUA_3G07890)-RELATED"/>
    <property type="match status" value="1"/>
</dbReference>
<evidence type="ECO:0000313" key="7">
    <source>
        <dbReference type="Proteomes" id="UP000001611"/>
    </source>
</evidence>
<proteinExistence type="predicted"/>
<dbReference type="OMA" id="EYSECET"/>
<organism evidence="6 7">
    <name type="scientific">Verticillium dahliae (strain VdLs.17 / ATCC MYA-4575 / FGSC 10137)</name>
    <name type="common">Verticillium wilt</name>
    <dbReference type="NCBI Taxonomy" id="498257"/>
    <lineage>
        <taxon>Eukaryota</taxon>
        <taxon>Fungi</taxon>
        <taxon>Dikarya</taxon>
        <taxon>Ascomycota</taxon>
        <taxon>Pezizomycotina</taxon>
        <taxon>Sordariomycetes</taxon>
        <taxon>Hypocreomycetidae</taxon>
        <taxon>Glomerellales</taxon>
        <taxon>Plectosphaerellaceae</taxon>
        <taxon>Verticillium</taxon>
    </lineage>
</organism>
<keyword evidence="4" id="KW-0472">Membrane</keyword>
<evidence type="ECO:0000256" key="3">
    <source>
        <dbReference type="SAM" id="MobiDB-lite"/>
    </source>
</evidence>
<evidence type="ECO:0000259" key="5">
    <source>
        <dbReference type="Pfam" id="PF03537"/>
    </source>
</evidence>
<evidence type="ECO:0000256" key="1">
    <source>
        <dbReference type="ARBA" id="ARBA00001255"/>
    </source>
</evidence>
<dbReference type="SUPFAM" id="SSF51445">
    <property type="entry name" value="(Trans)glycosidases"/>
    <property type="match status" value="1"/>
</dbReference>
<feature type="compositionally biased region" description="Gly residues" evidence="3">
    <location>
        <begin position="87"/>
        <end position="102"/>
    </location>
</feature>